<dbReference type="Proteomes" id="UP001500902">
    <property type="component" value="Unassembled WGS sequence"/>
</dbReference>
<dbReference type="RefSeq" id="WP_344881081.1">
    <property type="nucleotide sequence ID" value="NZ_BAAAZP010000086.1"/>
</dbReference>
<dbReference type="EMBL" id="BAAAZP010000086">
    <property type="protein sequence ID" value="GAA3675352.1"/>
    <property type="molecule type" value="Genomic_DNA"/>
</dbReference>
<dbReference type="PROSITE" id="PS51257">
    <property type="entry name" value="PROKAR_LIPOPROTEIN"/>
    <property type="match status" value="1"/>
</dbReference>
<evidence type="ECO:0000256" key="1">
    <source>
        <dbReference type="SAM" id="Phobius"/>
    </source>
</evidence>
<gene>
    <name evidence="2" type="ORF">GCM10022224_044460</name>
</gene>
<comment type="caution">
    <text evidence="2">The sequence shown here is derived from an EMBL/GenBank/DDBJ whole genome shotgun (WGS) entry which is preliminary data.</text>
</comment>
<evidence type="ECO:0000313" key="3">
    <source>
        <dbReference type="Proteomes" id="UP001500902"/>
    </source>
</evidence>
<keyword evidence="1" id="KW-0472">Membrane</keyword>
<feature type="transmembrane region" description="Helical" evidence="1">
    <location>
        <begin position="72"/>
        <end position="93"/>
    </location>
</feature>
<feature type="transmembrane region" description="Helical" evidence="1">
    <location>
        <begin position="39"/>
        <end position="60"/>
    </location>
</feature>
<protein>
    <submittedName>
        <fullName evidence="2">Uncharacterized protein</fullName>
    </submittedName>
</protein>
<keyword evidence="1" id="KW-1133">Transmembrane helix</keyword>
<proteinExistence type="predicted"/>
<keyword evidence="3" id="KW-1185">Reference proteome</keyword>
<dbReference type="InterPro" id="IPR057702">
    <property type="entry name" value="DUF7942"/>
</dbReference>
<name>A0ABP7C3F4_9ACTN</name>
<dbReference type="Pfam" id="PF25637">
    <property type="entry name" value="DUF7942"/>
    <property type="match status" value="1"/>
</dbReference>
<evidence type="ECO:0000313" key="2">
    <source>
        <dbReference type="EMBL" id="GAA3675352.1"/>
    </source>
</evidence>
<dbReference type="NCBIfam" id="NF046119">
    <property type="entry name" value="memb_SCO4225"/>
    <property type="match status" value="1"/>
</dbReference>
<accession>A0ABP7C3F4</accession>
<reference evidence="3" key="1">
    <citation type="journal article" date="2019" name="Int. J. Syst. Evol. Microbiol.">
        <title>The Global Catalogue of Microorganisms (GCM) 10K type strain sequencing project: providing services to taxonomists for standard genome sequencing and annotation.</title>
        <authorList>
            <consortium name="The Broad Institute Genomics Platform"/>
            <consortium name="The Broad Institute Genome Sequencing Center for Infectious Disease"/>
            <person name="Wu L."/>
            <person name="Ma J."/>
        </authorList>
    </citation>
    <scope>NUCLEOTIDE SEQUENCE [LARGE SCALE GENOMIC DNA]</scope>
    <source>
        <strain evidence="3">JCM 16904</strain>
    </source>
</reference>
<keyword evidence="1" id="KW-0812">Transmembrane</keyword>
<feature type="transmembrane region" description="Helical" evidence="1">
    <location>
        <begin position="12"/>
        <end position="33"/>
    </location>
</feature>
<sequence length="101" mass="10929">MRRYRNGRVAAALAGVYACLVATLGVVSMVILLTVHDPILVSAVALMVVTFPLGPLIWWGWGFLPPDSVDPVWLLVALAVAGLLQAYLMWRLLRGPALHAP</sequence>
<organism evidence="2 3">
    <name type="scientific">Nonomuraea antimicrobica</name>
    <dbReference type="NCBI Taxonomy" id="561173"/>
    <lineage>
        <taxon>Bacteria</taxon>
        <taxon>Bacillati</taxon>
        <taxon>Actinomycetota</taxon>
        <taxon>Actinomycetes</taxon>
        <taxon>Streptosporangiales</taxon>
        <taxon>Streptosporangiaceae</taxon>
        <taxon>Nonomuraea</taxon>
    </lineage>
</organism>